<dbReference type="PROSITE" id="PS50112">
    <property type="entry name" value="PAS"/>
    <property type="match status" value="2"/>
</dbReference>
<dbReference type="PRINTS" id="PR01590">
    <property type="entry name" value="HTHFIS"/>
</dbReference>
<evidence type="ECO:0000259" key="6">
    <source>
        <dbReference type="PROSITE" id="PS50045"/>
    </source>
</evidence>
<dbReference type="SUPFAM" id="SSF51735">
    <property type="entry name" value="NAD(P)-binding Rossmann-fold domains"/>
    <property type="match status" value="1"/>
</dbReference>
<dbReference type="NCBIfam" id="TIGR00229">
    <property type="entry name" value="sensory_box"/>
    <property type="match status" value="2"/>
</dbReference>
<dbReference type="PANTHER" id="PTHR32071:SF121">
    <property type="entry name" value="SIGMA L-DEPENDENT TRANSCRIPTIONAL REGULATOR YQIR-RELATED"/>
    <property type="match status" value="1"/>
</dbReference>
<dbReference type="EMBL" id="FTOD01000001">
    <property type="protein sequence ID" value="SIS38143.1"/>
    <property type="molecule type" value="Genomic_DNA"/>
</dbReference>
<dbReference type="CDD" id="cd00009">
    <property type="entry name" value="AAA"/>
    <property type="match status" value="1"/>
</dbReference>
<accession>A0A1N7IM20</accession>
<keyword evidence="1" id="KW-0547">Nucleotide-binding</keyword>
<dbReference type="InterPro" id="IPR025662">
    <property type="entry name" value="Sigma_54_int_dom_ATP-bd_1"/>
</dbReference>
<keyword evidence="4" id="KW-0238">DNA-binding</keyword>
<dbReference type="InterPro" id="IPR058031">
    <property type="entry name" value="AAA_lid_NorR"/>
</dbReference>
<dbReference type="GO" id="GO:0005524">
    <property type="term" value="F:ATP binding"/>
    <property type="evidence" value="ECO:0007669"/>
    <property type="project" value="UniProtKB-KW"/>
</dbReference>
<proteinExistence type="predicted"/>
<dbReference type="PROSITE" id="PS50045">
    <property type="entry name" value="SIGMA54_INTERACT_4"/>
    <property type="match status" value="1"/>
</dbReference>
<keyword evidence="10" id="KW-1185">Reference proteome</keyword>
<evidence type="ECO:0000259" key="7">
    <source>
        <dbReference type="PROSITE" id="PS50112"/>
    </source>
</evidence>
<dbReference type="InterPro" id="IPR035965">
    <property type="entry name" value="PAS-like_dom_sf"/>
</dbReference>
<dbReference type="Gene3D" id="3.40.50.300">
    <property type="entry name" value="P-loop containing nucleotide triphosphate hydrolases"/>
    <property type="match status" value="1"/>
</dbReference>
<dbReference type="Gene3D" id="1.10.10.60">
    <property type="entry name" value="Homeodomain-like"/>
    <property type="match status" value="1"/>
</dbReference>
<dbReference type="InterPro" id="IPR003593">
    <property type="entry name" value="AAA+_ATPase"/>
</dbReference>
<dbReference type="PROSITE" id="PS50113">
    <property type="entry name" value="PAC"/>
    <property type="match status" value="1"/>
</dbReference>
<dbReference type="Pfam" id="PF02954">
    <property type="entry name" value="HTH_8"/>
    <property type="match status" value="1"/>
</dbReference>
<dbReference type="SMART" id="SM00091">
    <property type="entry name" value="PAS"/>
    <property type="match status" value="2"/>
</dbReference>
<evidence type="ECO:0000256" key="5">
    <source>
        <dbReference type="ARBA" id="ARBA00023163"/>
    </source>
</evidence>
<feature type="domain" description="PAS" evidence="7">
    <location>
        <begin position="115"/>
        <end position="185"/>
    </location>
</feature>
<dbReference type="InterPro" id="IPR025943">
    <property type="entry name" value="Sigma_54_int_dom_ATP-bd_2"/>
</dbReference>
<feature type="domain" description="PAS" evidence="7">
    <location>
        <begin position="234"/>
        <end position="279"/>
    </location>
</feature>
<evidence type="ECO:0000256" key="3">
    <source>
        <dbReference type="ARBA" id="ARBA00023015"/>
    </source>
</evidence>
<dbReference type="OrthoDB" id="9771372at2"/>
<dbReference type="FunFam" id="3.40.50.300:FF:000006">
    <property type="entry name" value="DNA-binding transcriptional regulator NtrC"/>
    <property type="match status" value="1"/>
</dbReference>
<keyword evidence="2" id="KW-0067">ATP-binding</keyword>
<dbReference type="InterPro" id="IPR009057">
    <property type="entry name" value="Homeodomain-like_sf"/>
</dbReference>
<dbReference type="PANTHER" id="PTHR32071">
    <property type="entry name" value="TRANSCRIPTIONAL REGULATORY PROTEIN"/>
    <property type="match status" value="1"/>
</dbReference>
<dbReference type="Gene3D" id="3.30.450.20">
    <property type="entry name" value="PAS domain"/>
    <property type="match status" value="2"/>
</dbReference>
<evidence type="ECO:0000259" key="8">
    <source>
        <dbReference type="PROSITE" id="PS50113"/>
    </source>
</evidence>
<dbReference type="Pfam" id="PF00989">
    <property type="entry name" value="PAS"/>
    <property type="match status" value="2"/>
</dbReference>
<dbReference type="InterPro" id="IPR025944">
    <property type="entry name" value="Sigma_54_int_dom_CS"/>
</dbReference>
<protein>
    <submittedName>
        <fullName evidence="9">PAS domain S-box-containing protein</fullName>
    </submittedName>
</protein>
<dbReference type="GO" id="GO:0043565">
    <property type="term" value="F:sequence-specific DNA binding"/>
    <property type="evidence" value="ECO:0007669"/>
    <property type="project" value="InterPro"/>
</dbReference>
<reference evidence="10" key="1">
    <citation type="submission" date="2017-01" db="EMBL/GenBank/DDBJ databases">
        <authorList>
            <person name="Varghese N."/>
            <person name="Submissions S."/>
        </authorList>
    </citation>
    <scope>NUCLEOTIDE SEQUENCE [LARGE SCALE GENOMIC DNA]</scope>
    <source>
        <strain evidence="10">DSM 45196</strain>
    </source>
</reference>
<feature type="domain" description="PAC" evidence="8">
    <location>
        <begin position="180"/>
        <end position="230"/>
    </location>
</feature>
<sequence length="690" mass="77148">MKRFLIVGGGEGGTAFFRTLLQMERIRVTGVVDLRADAPAILEAKRHGIPTGREVYPFLEERPDVVLEVTGDPAVYRYLCENKGEGTLVVPGEVANLIMQLIAEKEQWFEAWRLRQRELDAIVNSTHDGMIAVNREGRVTLFNRAAERLIGQPADRVMGKKVGEVLPDTRLDQVLQTGKRSLNQSLELANGKKIVTNREPVTDREGKVIGVVSVFRDITEVTSLAQQVTDLKSMKSQLQAIIDSSDDAISVVDTEGLGILINPAYTRLTGLTPQEVIGKPADTDISEGESMHMKVIRTGKPVRGVPMKVGPHRKDVVVNAAPITVEGKLKGSVAIIQDMSEIKELYRELERFRRLIRTLEAKYTFDDIIGESQAMQQALKEARQGAHTRATVLLRGESGTGKELFAHAIHNASDRKYNQFVRVNCASIPESLLESELFGYEEGAFTGAKRGGKKGLFEEADGGTIFLDEIGELSPSTQAKLLRVLQEKEIVRVGGAKPVTVDVRVIAATNMDLEQAIREKRFREDLYYRLNLLPIHIPPLRQRVSDIGALSLHLVKNFNQEYGRNVVSIHREALRVLETYPWPGNVRELENVLGRAMIHMHYSEREICKEHLLPLPSAMDPPAFRESVSEGSETLQQVVSRAERAHILQVFEETGGNKTETARRLGISVRNLYYKLERYQISNRETGSKT</sequence>
<dbReference type="InterPro" id="IPR036291">
    <property type="entry name" value="NAD(P)-bd_dom_sf"/>
</dbReference>
<evidence type="ECO:0000313" key="9">
    <source>
        <dbReference type="EMBL" id="SIS38143.1"/>
    </source>
</evidence>
<dbReference type="SMART" id="SM00382">
    <property type="entry name" value="AAA"/>
    <property type="match status" value="1"/>
</dbReference>
<evidence type="ECO:0000256" key="4">
    <source>
        <dbReference type="ARBA" id="ARBA00023125"/>
    </source>
</evidence>
<dbReference type="InterPro" id="IPR002197">
    <property type="entry name" value="HTH_Fis"/>
</dbReference>
<name>A0A1N7IM20_9BACL</name>
<dbReference type="CDD" id="cd00130">
    <property type="entry name" value="PAS"/>
    <property type="match status" value="2"/>
</dbReference>
<dbReference type="PROSITE" id="PS00675">
    <property type="entry name" value="SIGMA54_INTERACT_1"/>
    <property type="match status" value="1"/>
</dbReference>
<dbReference type="PROSITE" id="PS00676">
    <property type="entry name" value="SIGMA54_INTERACT_2"/>
    <property type="match status" value="1"/>
</dbReference>
<dbReference type="Gene3D" id="1.10.8.60">
    <property type="match status" value="1"/>
</dbReference>
<dbReference type="SUPFAM" id="SSF55785">
    <property type="entry name" value="PYP-like sensor domain (PAS domain)"/>
    <property type="match status" value="2"/>
</dbReference>
<gene>
    <name evidence="9" type="ORF">SAMN05421790_10196</name>
</gene>
<keyword evidence="3" id="KW-0805">Transcription regulation</keyword>
<feature type="domain" description="Sigma-54 factor interaction" evidence="6">
    <location>
        <begin position="368"/>
        <end position="598"/>
    </location>
</feature>
<dbReference type="InterPro" id="IPR002078">
    <property type="entry name" value="Sigma_54_int"/>
</dbReference>
<dbReference type="Pfam" id="PF00158">
    <property type="entry name" value="Sigma54_activat"/>
    <property type="match status" value="1"/>
</dbReference>
<dbReference type="Proteomes" id="UP000186795">
    <property type="component" value="Unassembled WGS sequence"/>
</dbReference>
<evidence type="ECO:0000256" key="2">
    <source>
        <dbReference type="ARBA" id="ARBA00022840"/>
    </source>
</evidence>
<keyword evidence="5" id="KW-0804">Transcription</keyword>
<dbReference type="RefSeq" id="WP_076522784.1">
    <property type="nucleotide sequence ID" value="NZ_CP048103.1"/>
</dbReference>
<dbReference type="InterPro" id="IPR000700">
    <property type="entry name" value="PAS-assoc_C"/>
</dbReference>
<dbReference type="InterPro" id="IPR013767">
    <property type="entry name" value="PAS_fold"/>
</dbReference>
<organism evidence="9 10">
    <name type="scientific">Kroppenstedtia eburnea</name>
    <dbReference type="NCBI Taxonomy" id="714067"/>
    <lineage>
        <taxon>Bacteria</taxon>
        <taxon>Bacillati</taxon>
        <taxon>Bacillota</taxon>
        <taxon>Bacilli</taxon>
        <taxon>Bacillales</taxon>
        <taxon>Thermoactinomycetaceae</taxon>
        <taxon>Kroppenstedtia</taxon>
    </lineage>
</organism>
<dbReference type="GO" id="GO:0006355">
    <property type="term" value="P:regulation of DNA-templated transcription"/>
    <property type="evidence" value="ECO:0007669"/>
    <property type="project" value="InterPro"/>
</dbReference>
<dbReference type="InterPro" id="IPR000014">
    <property type="entry name" value="PAS"/>
</dbReference>
<evidence type="ECO:0000313" key="10">
    <source>
        <dbReference type="Proteomes" id="UP000186795"/>
    </source>
</evidence>
<dbReference type="Pfam" id="PF25601">
    <property type="entry name" value="AAA_lid_14"/>
    <property type="match status" value="1"/>
</dbReference>
<dbReference type="PROSITE" id="PS00688">
    <property type="entry name" value="SIGMA54_INTERACT_3"/>
    <property type="match status" value="1"/>
</dbReference>
<dbReference type="AlphaFoldDB" id="A0A1N7IM20"/>
<dbReference type="SUPFAM" id="SSF46689">
    <property type="entry name" value="Homeodomain-like"/>
    <property type="match status" value="1"/>
</dbReference>
<dbReference type="SUPFAM" id="SSF52540">
    <property type="entry name" value="P-loop containing nucleoside triphosphate hydrolases"/>
    <property type="match status" value="1"/>
</dbReference>
<evidence type="ECO:0000256" key="1">
    <source>
        <dbReference type="ARBA" id="ARBA00022741"/>
    </source>
</evidence>
<dbReference type="InterPro" id="IPR027417">
    <property type="entry name" value="P-loop_NTPase"/>
</dbReference>